<comment type="caution">
    <text evidence="3">The sequence shown here is derived from an EMBL/GenBank/DDBJ whole genome shotgun (WGS) entry which is preliminary data.</text>
</comment>
<evidence type="ECO:0000313" key="4">
    <source>
        <dbReference type="Proteomes" id="UP001222325"/>
    </source>
</evidence>
<feature type="compositionally biased region" description="Basic and acidic residues" evidence="1">
    <location>
        <begin position="92"/>
        <end position="106"/>
    </location>
</feature>
<name>A0AAD6Y0L0_9AGAR</name>
<feature type="region of interest" description="Disordered" evidence="1">
    <location>
        <begin position="45"/>
        <end position="129"/>
    </location>
</feature>
<sequence>MAVAFARQLALVALSTTAYVAELAEPQTHRIERLRSATFCSSPAAILETRPHPPRIELPASKPATPPPPNAHLSPRLSSKPQTSGGVRYARRRADCSKRALPESTRRRASPSPIRASAGTRESPMPRGGIGWHQRMPPVRASPAQVLDTPARPDCRLARESRPAAAAGWAHDHPRKHAACTSCCESKAPLRILVACRHASCVPSTVRVIFREPSPSARRRCAFAHSRHVLQPAPASDQTVRPARSLPSR</sequence>
<protein>
    <submittedName>
        <fullName evidence="3">Uncharacterized protein</fullName>
    </submittedName>
</protein>
<feature type="signal peptide" evidence="2">
    <location>
        <begin position="1"/>
        <end position="23"/>
    </location>
</feature>
<evidence type="ECO:0000256" key="1">
    <source>
        <dbReference type="SAM" id="MobiDB-lite"/>
    </source>
</evidence>
<keyword evidence="4" id="KW-1185">Reference proteome</keyword>
<evidence type="ECO:0000313" key="3">
    <source>
        <dbReference type="EMBL" id="KAJ7101276.1"/>
    </source>
</evidence>
<organism evidence="3 4">
    <name type="scientific">Mycena belliarum</name>
    <dbReference type="NCBI Taxonomy" id="1033014"/>
    <lineage>
        <taxon>Eukaryota</taxon>
        <taxon>Fungi</taxon>
        <taxon>Dikarya</taxon>
        <taxon>Basidiomycota</taxon>
        <taxon>Agaricomycotina</taxon>
        <taxon>Agaricomycetes</taxon>
        <taxon>Agaricomycetidae</taxon>
        <taxon>Agaricales</taxon>
        <taxon>Marasmiineae</taxon>
        <taxon>Mycenaceae</taxon>
        <taxon>Mycena</taxon>
    </lineage>
</organism>
<reference evidence="3" key="1">
    <citation type="submission" date="2023-03" db="EMBL/GenBank/DDBJ databases">
        <title>Massive genome expansion in bonnet fungi (Mycena s.s.) driven by repeated elements and novel gene families across ecological guilds.</title>
        <authorList>
            <consortium name="Lawrence Berkeley National Laboratory"/>
            <person name="Harder C.B."/>
            <person name="Miyauchi S."/>
            <person name="Viragh M."/>
            <person name="Kuo A."/>
            <person name="Thoen E."/>
            <person name="Andreopoulos B."/>
            <person name="Lu D."/>
            <person name="Skrede I."/>
            <person name="Drula E."/>
            <person name="Henrissat B."/>
            <person name="Morin E."/>
            <person name="Kohler A."/>
            <person name="Barry K."/>
            <person name="LaButti K."/>
            <person name="Morin E."/>
            <person name="Salamov A."/>
            <person name="Lipzen A."/>
            <person name="Mereny Z."/>
            <person name="Hegedus B."/>
            <person name="Baldrian P."/>
            <person name="Stursova M."/>
            <person name="Weitz H."/>
            <person name="Taylor A."/>
            <person name="Grigoriev I.V."/>
            <person name="Nagy L.G."/>
            <person name="Martin F."/>
            <person name="Kauserud H."/>
        </authorList>
    </citation>
    <scope>NUCLEOTIDE SEQUENCE</scope>
    <source>
        <strain evidence="3">CBHHK173m</strain>
    </source>
</reference>
<dbReference type="EMBL" id="JARJCN010000004">
    <property type="protein sequence ID" value="KAJ7101276.1"/>
    <property type="molecule type" value="Genomic_DNA"/>
</dbReference>
<accession>A0AAD6Y0L0</accession>
<evidence type="ECO:0000256" key="2">
    <source>
        <dbReference type="SAM" id="SignalP"/>
    </source>
</evidence>
<keyword evidence="2" id="KW-0732">Signal</keyword>
<proteinExistence type="predicted"/>
<gene>
    <name evidence="3" type="ORF">B0H15DRAFT_943610</name>
</gene>
<dbReference type="AlphaFoldDB" id="A0AAD6Y0L0"/>
<feature type="compositionally biased region" description="Polar residues" evidence="1">
    <location>
        <begin position="76"/>
        <end position="85"/>
    </location>
</feature>
<feature type="chain" id="PRO_5042242370" evidence="2">
    <location>
        <begin position="24"/>
        <end position="249"/>
    </location>
</feature>
<dbReference type="Proteomes" id="UP001222325">
    <property type="component" value="Unassembled WGS sequence"/>
</dbReference>